<accession>A0ABT5KN30</accession>
<keyword evidence="3" id="KW-1185">Reference proteome</keyword>
<evidence type="ECO:0000256" key="1">
    <source>
        <dbReference type="SAM" id="SignalP"/>
    </source>
</evidence>
<evidence type="ECO:0000313" key="2">
    <source>
        <dbReference type="EMBL" id="MDC8784242.1"/>
    </source>
</evidence>
<dbReference type="EMBL" id="JAQQXS010000002">
    <property type="protein sequence ID" value="MDC8784242.1"/>
    <property type="molecule type" value="Genomic_DNA"/>
</dbReference>
<sequence>MNQFKLSALALGVAMGLPLPSFAQTAPTDNPLRKELLDLQARMAELEKRLQSAESNKGMTPEQQQDFNRIAVKAEALEDSRDFMGMKNLKISGYFDLAYVYNQAQDRAGFQFINPVQSGGYGYDNSYFGMAMLDFLKETDSGTRWHLTLAPNRGAGAIIDGSSIVHEASVSVPLTDLQTRLIAGQIPDWSGYEFVPAPQTKLVSHNLLFDFTLPVSYTGIGVDIVRGKWETKALLANMNASLRTPHQKAPVLAYRVDYSKGEFDGFGFAGVHGNVANYADGGGSQLPDSRLDTFEFDAYFIRGDLTLQGQMSIGRQKNAAITLDPVTGEHRDAQWWGASTLMAYKFQPTLEGIVRLDYLNNEKNGGGLLGYASSDGRNGIGPGWSYDSAASAWTQTNPERGANRTALTVGANFNFNANTTFKLEYRSDFASEAVFFDARSNGYRKTNHLLGGAMVVSF</sequence>
<dbReference type="InterPro" id="IPR021485">
    <property type="entry name" value="DUF3138"/>
</dbReference>
<dbReference type="RefSeq" id="WP_273595351.1">
    <property type="nucleotide sequence ID" value="NZ_JAQQXS010000002.1"/>
</dbReference>
<dbReference type="Pfam" id="PF11336">
    <property type="entry name" value="DUF3138"/>
    <property type="match status" value="1"/>
</dbReference>
<dbReference type="SUPFAM" id="SSF56935">
    <property type="entry name" value="Porins"/>
    <property type="match status" value="1"/>
</dbReference>
<name>A0ABT5KN30_9BURK</name>
<feature type="chain" id="PRO_5046075931" evidence="1">
    <location>
        <begin position="24"/>
        <end position="458"/>
    </location>
</feature>
<reference evidence="2 3" key="1">
    <citation type="submission" date="2022-10" db="EMBL/GenBank/DDBJ databases">
        <title>paucibacter sp. hw8 Genome sequencing.</title>
        <authorList>
            <person name="Park S."/>
        </authorList>
    </citation>
    <scope>NUCLEOTIDE SEQUENCE [LARGE SCALE GENOMIC DNA]</scope>
    <source>
        <strain evidence="3">hw8</strain>
    </source>
</reference>
<proteinExistence type="predicted"/>
<dbReference type="Proteomes" id="UP001219862">
    <property type="component" value="Unassembled WGS sequence"/>
</dbReference>
<gene>
    <name evidence="2" type="ORF">PRZ01_03425</name>
</gene>
<comment type="caution">
    <text evidence="2">The sequence shown here is derived from an EMBL/GenBank/DDBJ whole genome shotgun (WGS) entry which is preliminary data.</text>
</comment>
<keyword evidence="1" id="KW-0732">Signal</keyword>
<protein>
    <submittedName>
        <fullName evidence="2">DUF3138 family protein</fullName>
    </submittedName>
</protein>
<feature type="signal peptide" evidence="1">
    <location>
        <begin position="1"/>
        <end position="23"/>
    </location>
</feature>
<organism evidence="2 3">
    <name type="scientific">Roseateles koreensis</name>
    <dbReference type="NCBI Taxonomy" id="2987526"/>
    <lineage>
        <taxon>Bacteria</taxon>
        <taxon>Pseudomonadati</taxon>
        <taxon>Pseudomonadota</taxon>
        <taxon>Betaproteobacteria</taxon>
        <taxon>Burkholderiales</taxon>
        <taxon>Sphaerotilaceae</taxon>
        <taxon>Roseateles</taxon>
    </lineage>
</organism>
<evidence type="ECO:0000313" key="3">
    <source>
        <dbReference type="Proteomes" id="UP001219862"/>
    </source>
</evidence>